<evidence type="ECO:0000256" key="1">
    <source>
        <dbReference type="SAM" id="Phobius"/>
    </source>
</evidence>
<evidence type="ECO:0000313" key="2">
    <source>
        <dbReference type="EMBL" id="KAF9064873.1"/>
    </source>
</evidence>
<keyword evidence="1" id="KW-0472">Membrane</keyword>
<protein>
    <submittedName>
        <fullName evidence="2">Uncharacterized protein</fullName>
    </submittedName>
</protein>
<evidence type="ECO:0000313" key="3">
    <source>
        <dbReference type="Proteomes" id="UP000772434"/>
    </source>
</evidence>
<sequence>MRPLKGLSLDAYDKASNIKPRVQWQSRHGLILVVSILVSFALYFFRDLIYFWTERT</sequence>
<dbReference type="Proteomes" id="UP000772434">
    <property type="component" value="Unassembled WGS sequence"/>
</dbReference>
<proteinExistence type="predicted"/>
<feature type="transmembrane region" description="Helical" evidence="1">
    <location>
        <begin position="29"/>
        <end position="52"/>
    </location>
</feature>
<name>A0A9P5PK65_9AGAR</name>
<comment type="caution">
    <text evidence="2">The sequence shown here is derived from an EMBL/GenBank/DDBJ whole genome shotgun (WGS) entry which is preliminary data.</text>
</comment>
<keyword evidence="3" id="KW-1185">Reference proteome</keyword>
<keyword evidence="1" id="KW-0812">Transmembrane</keyword>
<dbReference type="EMBL" id="JADNRY010000113">
    <property type="protein sequence ID" value="KAF9064873.1"/>
    <property type="molecule type" value="Genomic_DNA"/>
</dbReference>
<organism evidence="2 3">
    <name type="scientific">Rhodocollybia butyracea</name>
    <dbReference type="NCBI Taxonomy" id="206335"/>
    <lineage>
        <taxon>Eukaryota</taxon>
        <taxon>Fungi</taxon>
        <taxon>Dikarya</taxon>
        <taxon>Basidiomycota</taxon>
        <taxon>Agaricomycotina</taxon>
        <taxon>Agaricomycetes</taxon>
        <taxon>Agaricomycetidae</taxon>
        <taxon>Agaricales</taxon>
        <taxon>Marasmiineae</taxon>
        <taxon>Omphalotaceae</taxon>
        <taxon>Rhodocollybia</taxon>
    </lineage>
</organism>
<accession>A0A9P5PK65</accession>
<gene>
    <name evidence="2" type="ORF">BDP27DRAFT_1332882</name>
</gene>
<reference evidence="2" key="1">
    <citation type="submission" date="2020-11" db="EMBL/GenBank/DDBJ databases">
        <authorList>
            <consortium name="DOE Joint Genome Institute"/>
            <person name="Ahrendt S."/>
            <person name="Riley R."/>
            <person name="Andreopoulos W."/>
            <person name="Labutti K."/>
            <person name="Pangilinan J."/>
            <person name="Ruiz-Duenas F.J."/>
            <person name="Barrasa J.M."/>
            <person name="Sanchez-Garcia M."/>
            <person name="Camarero S."/>
            <person name="Miyauchi S."/>
            <person name="Serrano A."/>
            <person name="Linde D."/>
            <person name="Babiker R."/>
            <person name="Drula E."/>
            <person name="Ayuso-Fernandez I."/>
            <person name="Pacheco R."/>
            <person name="Padilla G."/>
            <person name="Ferreira P."/>
            <person name="Barriuso J."/>
            <person name="Kellner H."/>
            <person name="Castanera R."/>
            <person name="Alfaro M."/>
            <person name="Ramirez L."/>
            <person name="Pisabarro A.G."/>
            <person name="Kuo A."/>
            <person name="Tritt A."/>
            <person name="Lipzen A."/>
            <person name="He G."/>
            <person name="Yan M."/>
            <person name="Ng V."/>
            <person name="Cullen D."/>
            <person name="Martin F."/>
            <person name="Rosso M.-N."/>
            <person name="Henrissat B."/>
            <person name="Hibbett D."/>
            <person name="Martinez A.T."/>
            <person name="Grigoriev I.V."/>
        </authorList>
    </citation>
    <scope>NUCLEOTIDE SEQUENCE</scope>
    <source>
        <strain evidence="2">AH 40177</strain>
    </source>
</reference>
<keyword evidence="1" id="KW-1133">Transmembrane helix</keyword>
<dbReference type="AlphaFoldDB" id="A0A9P5PK65"/>